<feature type="transmembrane region" description="Helical" evidence="1">
    <location>
        <begin position="17"/>
        <end position="41"/>
    </location>
</feature>
<feature type="transmembrane region" description="Helical" evidence="1">
    <location>
        <begin position="200"/>
        <end position="218"/>
    </location>
</feature>
<protein>
    <recommendedName>
        <fullName evidence="3">DUF2232 domain-containing protein</fullName>
    </recommendedName>
</protein>
<name>A0A381UIF6_9ZZZZ</name>
<sequence length="294" mass="32849">MQSVAAWLVSRPQNGGLGLFVTLLLPFSQIFSGAVLVLLLLHNSIATCFFQVLLAIAGYFFLGIITDVTITEIFLNIIVSWVPISLYAITLNRTQSLALTLQISVIMAVLAALGFFIVLGDPIPYWNEVIRNVSNIFENSGFVQQSEILQLQQDALAAQMTILVVLITWSIYSLVLVLGNAAKNSLSNDKKLHDRFCDLNLGRVLATLAAIVSLLMFFTNSAWLQNIAVIAFMVFWLQGLSILHWFYENNSIPLMLLIVLYIMIPLLNAIAIILFALIGYTDAWFNYRSRIKKI</sequence>
<feature type="transmembrane region" description="Helical" evidence="1">
    <location>
        <begin position="156"/>
        <end position="179"/>
    </location>
</feature>
<proteinExistence type="predicted"/>
<accession>A0A381UIF6</accession>
<organism evidence="2">
    <name type="scientific">marine metagenome</name>
    <dbReference type="NCBI Taxonomy" id="408172"/>
    <lineage>
        <taxon>unclassified sequences</taxon>
        <taxon>metagenomes</taxon>
        <taxon>ecological metagenomes</taxon>
    </lineage>
</organism>
<feature type="transmembrane region" description="Helical" evidence="1">
    <location>
        <begin position="73"/>
        <end position="90"/>
    </location>
</feature>
<gene>
    <name evidence="2" type="ORF">METZ01_LOCUS80826</name>
</gene>
<dbReference type="AlphaFoldDB" id="A0A381UIF6"/>
<keyword evidence="1" id="KW-0812">Transmembrane</keyword>
<feature type="transmembrane region" description="Helical" evidence="1">
    <location>
        <begin position="48"/>
        <end position="67"/>
    </location>
</feature>
<evidence type="ECO:0000313" key="2">
    <source>
        <dbReference type="EMBL" id="SVA27972.1"/>
    </source>
</evidence>
<dbReference type="EMBL" id="UINC01006513">
    <property type="protein sequence ID" value="SVA27972.1"/>
    <property type="molecule type" value="Genomic_DNA"/>
</dbReference>
<feature type="transmembrane region" description="Helical" evidence="1">
    <location>
        <begin position="97"/>
        <end position="119"/>
    </location>
</feature>
<evidence type="ECO:0008006" key="3">
    <source>
        <dbReference type="Google" id="ProtNLM"/>
    </source>
</evidence>
<evidence type="ECO:0000256" key="1">
    <source>
        <dbReference type="SAM" id="Phobius"/>
    </source>
</evidence>
<feature type="transmembrane region" description="Helical" evidence="1">
    <location>
        <begin position="254"/>
        <end position="280"/>
    </location>
</feature>
<feature type="transmembrane region" description="Helical" evidence="1">
    <location>
        <begin position="224"/>
        <end position="247"/>
    </location>
</feature>
<keyword evidence="1" id="KW-1133">Transmembrane helix</keyword>
<reference evidence="2" key="1">
    <citation type="submission" date="2018-05" db="EMBL/GenBank/DDBJ databases">
        <authorList>
            <person name="Lanie J.A."/>
            <person name="Ng W.-L."/>
            <person name="Kazmierczak K.M."/>
            <person name="Andrzejewski T.M."/>
            <person name="Davidsen T.M."/>
            <person name="Wayne K.J."/>
            <person name="Tettelin H."/>
            <person name="Glass J.I."/>
            <person name="Rusch D."/>
            <person name="Podicherti R."/>
            <person name="Tsui H.-C.T."/>
            <person name="Winkler M.E."/>
        </authorList>
    </citation>
    <scope>NUCLEOTIDE SEQUENCE</scope>
</reference>
<keyword evidence="1" id="KW-0472">Membrane</keyword>